<organism evidence="3 4">
    <name type="scientific">Gordonia rubripertincta</name>
    <name type="common">Rhodococcus corallinus</name>
    <dbReference type="NCBI Taxonomy" id="36822"/>
    <lineage>
        <taxon>Bacteria</taxon>
        <taxon>Bacillati</taxon>
        <taxon>Actinomycetota</taxon>
        <taxon>Actinomycetes</taxon>
        <taxon>Mycobacteriales</taxon>
        <taxon>Gordoniaceae</taxon>
        <taxon>Gordonia</taxon>
    </lineage>
</organism>
<feature type="region of interest" description="Disordered" evidence="1">
    <location>
        <begin position="189"/>
        <end position="256"/>
    </location>
</feature>
<evidence type="ECO:0000256" key="2">
    <source>
        <dbReference type="SAM" id="Phobius"/>
    </source>
</evidence>
<protein>
    <submittedName>
        <fullName evidence="3">Uncharacterized protein</fullName>
    </submittedName>
</protein>
<dbReference type="EMBL" id="JAPWIE010000005">
    <property type="protein sequence ID" value="MCZ4551918.1"/>
    <property type="molecule type" value="Genomic_DNA"/>
</dbReference>
<feature type="compositionally biased region" description="Low complexity" evidence="1">
    <location>
        <begin position="238"/>
        <end position="248"/>
    </location>
</feature>
<sequence>MSVTPPPYGRDPYGAPQPGRIPAPDRSQQVERPPLVSSLAIATELWVVVTIAQIVAVCGQFTLASDQIDQVRDDMARQGQPVSYALVVTMVIVISIVMIGGICGTLTWFARSGRNWARLGLGFLSFYLVVQTVYAFFVAGADHWTMIPTVIGGVGALGAGVLLLHRDSDQYCKDMAAWRAEKKRPASVYPPGGYPPVGGYPPQGQYPGQYPSAGQYQQYGQPGYPPQQYQPPAPQNPPDAQNPQNRQPGSDTGERQ</sequence>
<feature type="compositionally biased region" description="Pro residues" evidence="1">
    <location>
        <begin position="223"/>
        <end position="237"/>
    </location>
</feature>
<feature type="transmembrane region" description="Helical" evidence="2">
    <location>
        <begin position="143"/>
        <end position="164"/>
    </location>
</feature>
<keyword evidence="2" id="KW-1133">Transmembrane helix</keyword>
<keyword evidence="2" id="KW-0472">Membrane</keyword>
<feature type="transmembrane region" description="Helical" evidence="2">
    <location>
        <begin position="83"/>
        <end position="109"/>
    </location>
</feature>
<keyword evidence="4" id="KW-1185">Reference proteome</keyword>
<evidence type="ECO:0000313" key="4">
    <source>
        <dbReference type="Proteomes" id="UP001067235"/>
    </source>
</evidence>
<reference evidence="3" key="1">
    <citation type="submission" date="2022-12" db="EMBL/GenBank/DDBJ databases">
        <authorList>
            <person name="Krivoruchko A.V."/>
            <person name="Elkin A."/>
        </authorList>
    </citation>
    <scope>NUCLEOTIDE SEQUENCE</scope>
    <source>
        <strain evidence="3">IEGM 1388</strain>
    </source>
</reference>
<keyword evidence="2" id="KW-0812">Transmembrane</keyword>
<comment type="caution">
    <text evidence="3">The sequence shown here is derived from an EMBL/GenBank/DDBJ whole genome shotgun (WGS) entry which is preliminary data.</text>
</comment>
<proteinExistence type="predicted"/>
<dbReference type="RefSeq" id="WP_301572786.1">
    <property type="nucleotide sequence ID" value="NZ_JAPWIE010000005.1"/>
</dbReference>
<name>A0ABT4MY28_GORRU</name>
<feature type="compositionally biased region" description="Low complexity" evidence="1">
    <location>
        <begin position="200"/>
        <end position="222"/>
    </location>
</feature>
<feature type="transmembrane region" description="Helical" evidence="2">
    <location>
        <begin position="35"/>
        <end position="63"/>
    </location>
</feature>
<evidence type="ECO:0000313" key="3">
    <source>
        <dbReference type="EMBL" id="MCZ4551918.1"/>
    </source>
</evidence>
<dbReference type="Proteomes" id="UP001067235">
    <property type="component" value="Unassembled WGS sequence"/>
</dbReference>
<gene>
    <name evidence="3" type="ORF">O4213_18150</name>
</gene>
<feature type="region of interest" description="Disordered" evidence="1">
    <location>
        <begin position="1"/>
        <end position="30"/>
    </location>
</feature>
<feature type="transmembrane region" description="Helical" evidence="2">
    <location>
        <begin position="116"/>
        <end position="137"/>
    </location>
</feature>
<evidence type="ECO:0000256" key="1">
    <source>
        <dbReference type="SAM" id="MobiDB-lite"/>
    </source>
</evidence>
<accession>A0ABT4MY28</accession>